<gene>
    <name evidence="2" type="ORF">ISN44_As10g009930</name>
</gene>
<protein>
    <recommendedName>
        <fullName evidence="4">Retrotransposon gag domain-containing protein</fullName>
    </recommendedName>
</protein>
<feature type="compositionally biased region" description="Acidic residues" evidence="1">
    <location>
        <begin position="135"/>
        <end position="144"/>
    </location>
</feature>
<organism evidence="2 3">
    <name type="scientific">Arabidopsis suecica</name>
    <name type="common">Swedish thale-cress</name>
    <name type="synonym">Cardaminopsis suecica</name>
    <dbReference type="NCBI Taxonomy" id="45249"/>
    <lineage>
        <taxon>Eukaryota</taxon>
        <taxon>Viridiplantae</taxon>
        <taxon>Streptophyta</taxon>
        <taxon>Embryophyta</taxon>
        <taxon>Tracheophyta</taxon>
        <taxon>Spermatophyta</taxon>
        <taxon>Magnoliopsida</taxon>
        <taxon>eudicotyledons</taxon>
        <taxon>Gunneridae</taxon>
        <taxon>Pentapetalae</taxon>
        <taxon>rosids</taxon>
        <taxon>malvids</taxon>
        <taxon>Brassicales</taxon>
        <taxon>Brassicaceae</taxon>
        <taxon>Camelineae</taxon>
        <taxon>Arabidopsis</taxon>
    </lineage>
</organism>
<feature type="compositionally biased region" description="Basic and acidic residues" evidence="1">
    <location>
        <begin position="43"/>
        <end position="53"/>
    </location>
</feature>
<feature type="compositionally biased region" description="Basic residues" evidence="1">
    <location>
        <begin position="72"/>
        <end position="89"/>
    </location>
</feature>
<name>A0A8T1ZU10_ARASU</name>
<sequence>MELSADTMTALNKAMAEQIKASTEAATTKLNQQIEQLTTQFEQRFKDLQKEDGATDSDTSEPPSPGEALRIAKGKSHVGSHSKKARTRTARSPTGGRETVFNQGRQEGSRAERPQASRQRRGEYIAGHRVFNEDSQVEYSEEERDSTYSGRTMRRDRNRGNGRDYDPVRQQLKHIKIQYPPFHGTNDPEVYLDWERKMESKFLVQGTYELNKLKIAVSEFSGYALLWWEQLGITRQRQREPPVATWEQLIVQMRKSLRDDGTVGARYGCSLRITIGCGSAREVDDE</sequence>
<evidence type="ECO:0000313" key="3">
    <source>
        <dbReference type="Proteomes" id="UP000694251"/>
    </source>
</evidence>
<feature type="region of interest" description="Disordered" evidence="1">
    <location>
        <begin position="41"/>
        <end position="166"/>
    </location>
</feature>
<feature type="compositionally biased region" description="Basic and acidic residues" evidence="1">
    <location>
        <begin position="153"/>
        <end position="166"/>
    </location>
</feature>
<dbReference type="AlphaFoldDB" id="A0A8T1ZU10"/>
<evidence type="ECO:0008006" key="4">
    <source>
        <dbReference type="Google" id="ProtNLM"/>
    </source>
</evidence>
<dbReference type="EMBL" id="JAEFBJ010000010">
    <property type="protein sequence ID" value="KAG7564223.1"/>
    <property type="molecule type" value="Genomic_DNA"/>
</dbReference>
<evidence type="ECO:0000313" key="2">
    <source>
        <dbReference type="EMBL" id="KAG7564223.1"/>
    </source>
</evidence>
<accession>A0A8T1ZU10</accession>
<comment type="caution">
    <text evidence="2">The sequence shown here is derived from an EMBL/GenBank/DDBJ whole genome shotgun (WGS) entry which is preliminary data.</text>
</comment>
<evidence type="ECO:0000256" key="1">
    <source>
        <dbReference type="SAM" id="MobiDB-lite"/>
    </source>
</evidence>
<feature type="compositionally biased region" description="Basic and acidic residues" evidence="1">
    <location>
        <begin position="107"/>
        <end position="123"/>
    </location>
</feature>
<reference evidence="2 3" key="1">
    <citation type="submission" date="2020-12" db="EMBL/GenBank/DDBJ databases">
        <title>Concerted genomic and epigenomic changes stabilize Arabidopsis allopolyploids.</title>
        <authorList>
            <person name="Chen Z."/>
        </authorList>
    </citation>
    <scope>NUCLEOTIDE SEQUENCE [LARGE SCALE GENOMIC DNA]</scope>
    <source>
        <strain evidence="2">As9502</strain>
        <tissue evidence="2">Leaf</tissue>
    </source>
</reference>
<dbReference type="Proteomes" id="UP000694251">
    <property type="component" value="Chromosome 10"/>
</dbReference>
<dbReference type="OrthoDB" id="1113185at2759"/>
<proteinExistence type="predicted"/>
<keyword evidence="3" id="KW-1185">Reference proteome</keyword>